<keyword evidence="10" id="KW-1185">Reference proteome</keyword>
<dbReference type="PANTHER" id="PTHR30572">
    <property type="entry name" value="MEMBRANE COMPONENT OF TRANSPORTER-RELATED"/>
    <property type="match status" value="1"/>
</dbReference>
<feature type="transmembrane region" description="Helical" evidence="7">
    <location>
        <begin position="372"/>
        <end position="399"/>
    </location>
</feature>
<comment type="subcellular location">
    <subcellularLocation>
        <location evidence="1">Cell membrane</location>
        <topology evidence="1">Multi-pass membrane protein</topology>
    </subcellularLocation>
</comment>
<reference evidence="10" key="1">
    <citation type="submission" date="2016-10" db="EMBL/GenBank/DDBJ databases">
        <authorList>
            <person name="Varghese N."/>
            <person name="Submissions S."/>
        </authorList>
    </citation>
    <scope>NUCLEOTIDE SEQUENCE [LARGE SCALE GENOMIC DNA]</scope>
    <source>
        <strain evidence="10">DSM 43163</strain>
    </source>
</reference>
<evidence type="ECO:0000256" key="2">
    <source>
        <dbReference type="ARBA" id="ARBA00022475"/>
    </source>
</evidence>
<sequence length="452" mass="46667">MLSLALRSLRHRATAFVASFLAMLLGAVMIMSFASMLDTAGGTGVSDANVETLVTMASVVGGWSLILVLFAVTSTLSLAVRQRATEMALLKSIGATPAQLRRMILGETAVLAVAAVALAVLPGMLGGRALLALLIDTEQVAPDVTHVFGPAALSMGCGITFVAAVGSAVLTARRTTGLRVTESLMDATAEPRRMSRKRLVGGIVFLLLAADLAVVTATVMHGEGSDAMQTAGQTSIWASIGFALLGPVLVRRVAGLPAAPLERFGGAAGHLTVQNVRQRAHQMAGALMPIILFTGIATGTLYMQDVDSAAIAAEGLLKNDEQKSIETLNFVVIGMVVLFAAIMLINTLVATTTYRRGEFGRQRLTGATPGQVLAMVTLESAVLTVTGVLFGAVASLFTILPFTFARTDTVLPDSGPGTFLAIVAVAAVLTMAASLATAVRALRIPAIEAAAV</sequence>
<dbReference type="AlphaFoldDB" id="A0A1H6CA17"/>
<feature type="transmembrane region" description="Helical" evidence="7">
    <location>
        <begin position="284"/>
        <end position="303"/>
    </location>
</feature>
<feature type="transmembrane region" description="Helical" evidence="7">
    <location>
        <begin position="147"/>
        <end position="170"/>
    </location>
</feature>
<feature type="transmembrane region" description="Helical" evidence="7">
    <location>
        <begin position="109"/>
        <end position="135"/>
    </location>
</feature>
<feature type="transmembrane region" description="Helical" evidence="7">
    <location>
        <begin position="199"/>
        <end position="222"/>
    </location>
</feature>
<evidence type="ECO:0000256" key="3">
    <source>
        <dbReference type="ARBA" id="ARBA00022692"/>
    </source>
</evidence>
<dbReference type="PANTHER" id="PTHR30572:SF4">
    <property type="entry name" value="ABC TRANSPORTER PERMEASE YTRF"/>
    <property type="match status" value="1"/>
</dbReference>
<keyword evidence="5 7" id="KW-0472">Membrane</keyword>
<comment type="similarity">
    <text evidence="6">Belongs to the ABC-4 integral membrane protein family.</text>
</comment>
<name>A0A1H6CA17_9ACTN</name>
<keyword evidence="4 7" id="KW-1133">Transmembrane helix</keyword>
<dbReference type="InterPro" id="IPR050250">
    <property type="entry name" value="Macrolide_Exporter_MacB"/>
</dbReference>
<evidence type="ECO:0000313" key="9">
    <source>
        <dbReference type="EMBL" id="SEG69752.1"/>
    </source>
</evidence>
<evidence type="ECO:0000256" key="6">
    <source>
        <dbReference type="ARBA" id="ARBA00038076"/>
    </source>
</evidence>
<dbReference type="Pfam" id="PF02687">
    <property type="entry name" value="FtsX"/>
    <property type="match status" value="2"/>
</dbReference>
<feature type="domain" description="ABC3 transporter permease C-terminal" evidence="8">
    <location>
        <begin position="331"/>
        <end position="445"/>
    </location>
</feature>
<keyword evidence="3 7" id="KW-0812">Transmembrane</keyword>
<evidence type="ECO:0000256" key="7">
    <source>
        <dbReference type="SAM" id="Phobius"/>
    </source>
</evidence>
<evidence type="ECO:0000256" key="4">
    <source>
        <dbReference type="ARBA" id="ARBA00022989"/>
    </source>
</evidence>
<protein>
    <submittedName>
        <fullName evidence="9">Putative ABC transport system permease protein</fullName>
    </submittedName>
</protein>
<gene>
    <name evidence="9" type="ORF">SAMN04489712_109112</name>
</gene>
<feature type="transmembrane region" description="Helical" evidence="7">
    <location>
        <begin position="54"/>
        <end position="80"/>
    </location>
</feature>
<dbReference type="InterPro" id="IPR003838">
    <property type="entry name" value="ABC3_permease_C"/>
</dbReference>
<accession>A0A1H6CA17</accession>
<evidence type="ECO:0000256" key="1">
    <source>
        <dbReference type="ARBA" id="ARBA00004651"/>
    </source>
</evidence>
<feature type="transmembrane region" description="Helical" evidence="7">
    <location>
        <begin position="328"/>
        <end position="351"/>
    </location>
</feature>
<feature type="transmembrane region" description="Helical" evidence="7">
    <location>
        <begin position="234"/>
        <end position="254"/>
    </location>
</feature>
<feature type="transmembrane region" description="Helical" evidence="7">
    <location>
        <begin position="12"/>
        <end position="34"/>
    </location>
</feature>
<dbReference type="GO" id="GO:0005886">
    <property type="term" value="C:plasma membrane"/>
    <property type="evidence" value="ECO:0007669"/>
    <property type="project" value="UniProtKB-SubCell"/>
</dbReference>
<keyword evidence="2" id="KW-1003">Cell membrane</keyword>
<proteinExistence type="inferred from homology"/>
<feature type="transmembrane region" description="Helical" evidence="7">
    <location>
        <begin position="419"/>
        <end position="439"/>
    </location>
</feature>
<evidence type="ECO:0000313" key="10">
    <source>
        <dbReference type="Proteomes" id="UP000236723"/>
    </source>
</evidence>
<evidence type="ECO:0000259" key="8">
    <source>
        <dbReference type="Pfam" id="PF02687"/>
    </source>
</evidence>
<dbReference type="RefSeq" id="WP_103939562.1">
    <property type="nucleotide sequence ID" value="NZ_FNVO01000009.1"/>
</dbReference>
<dbReference type="GO" id="GO:0022857">
    <property type="term" value="F:transmembrane transporter activity"/>
    <property type="evidence" value="ECO:0007669"/>
    <property type="project" value="TreeGrafter"/>
</dbReference>
<dbReference type="EMBL" id="FNVO01000009">
    <property type="protein sequence ID" value="SEG69752.1"/>
    <property type="molecule type" value="Genomic_DNA"/>
</dbReference>
<dbReference type="Proteomes" id="UP000236723">
    <property type="component" value="Unassembled WGS sequence"/>
</dbReference>
<evidence type="ECO:0000256" key="5">
    <source>
        <dbReference type="ARBA" id="ARBA00023136"/>
    </source>
</evidence>
<feature type="domain" description="ABC3 transporter permease C-terminal" evidence="8">
    <location>
        <begin position="61"/>
        <end position="175"/>
    </location>
</feature>
<dbReference type="OrthoDB" id="3223244at2"/>
<organism evidence="9 10">
    <name type="scientific">Thermomonospora echinospora</name>
    <dbReference type="NCBI Taxonomy" id="1992"/>
    <lineage>
        <taxon>Bacteria</taxon>
        <taxon>Bacillati</taxon>
        <taxon>Actinomycetota</taxon>
        <taxon>Actinomycetes</taxon>
        <taxon>Streptosporangiales</taxon>
        <taxon>Thermomonosporaceae</taxon>
        <taxon>Thermomonospora</taxon>
    </lineage>
</organism>